<dbReference type="EMBL" id="JBBWRZ010000006">
    <property type="protein sequence ID" value="KAK8233341.1"/>
    <property type="molecule type" value="Genomic_DNA"/>
</dbReference>
<dbReference type="Proteomes" id="UP001492380">
    <property type="component" value="Unassembled WGS sequence"/>
</dbReference>
<organism evidence="2 3">
    <name type="scientific">Phyllosticta capitalensis</name>
    <dbReference type="NCBI Taxonomy" id="121624"/>
    <lineage>
        <taxon>Eukaryota</taxon>
        <taxon>Fungi</taxon>
        <taxon>Dikarya</taxon>
        <taxon>Ascomycota</taxon>
        <taxon>Pezizomycotina</taxon>
        <taxon>Dothideomycetes</taxon>
        <taxon>Dothideomycetes incertae sedis</taxon>
        <taxon>Botryosphaeriales</taxon>
        <taxon>Phyllostictaceae</taxon>
        <taxon>Phyllosticta</taxon>
    </lineage>
</organism>
<evidence type="ECO:0000313" key="3">
    <source>
        <dbReference type="Proteomes" id="UP001492380"/>
    </source>
</evidence>
<comment type="caution">
    <text evidence="2">The sequence shown here is derived from an EMBL/GenBank/DDBJ whole genome shotgun (WGS) entry which is preliminary data.</text>
</comment>
<name>A0ABR1YLG5_9PEZI</name>
<evidence type="ECO:0000313" key="2">
    <source>
        <dbReference type="EMBL" id="KAK8233341.1"/>
    </source>
</evidence>
<accession>A0ABR1YLG5</accession>
<protein>
    <submittedName>
        <fullName evidence="2">Uncharacterized protein</fullName>
    </submittedName>
</protein>
<keyword evidence="3" id="KW-1185">Reference proteome</keyword>
<proteinExistence type="predicted"/>
<sequence>MSNKRPMDGGQAVRAARAVRDGGKHLSNWRRRNLGVRDSGTKQLPRSHVHHPSPSHGQRMEMELACVAKSVSSTRYGLYNEWRRVNGAIHLRPLEAAATAASIRRMPIRQATSSSQRVQIQQPAVCPVVCAGGGRRVAALGRVCQVVNDVVDRGWDVETSRRRDSTAAFGSGLCRSSATLLLRGNKLLLGQPSAWHQKTNVCLSRRIGQVATSSEMGSDEWSWQQSEWQWLFTPKADVLDPKRAASSAA</sequence>
<reference evidence="2 3" key="1">
    <citation type="submission" date="2024-04" db="EMBL/GenBank/DDBJ databases">
        <title>Phyllosticta paracitricarpa is synonymous to the EU quarantine fungus P. citricarpa based on phylogenomic analyses.</title>
        <authorList>
            <consortium name="Lawrence Berkeley National Laboratory"/>
            <person name="Van Ingen-Buijs V.A."/>
            <person name="Van Westerhoven A.C."/>
            <person name="Haridas S."/>
            <person name="Skiadas P."/>
            <person name="Martin F."/>
            <person name="Groenewald J.Z."/>
            <person name="Crous P.W."/>
            <person name="Seidl M.F."/>
        </authorList>
    </citation>
    <scope>NUCLEOTIDE SEQUENCE [LARGE SCALE GENOMIC DNA]</scope>
    <source>
        <strain evidence="2 3">CBS 123374</strain>
    </source>
</reference>
<evidence type="ECO:0000256" key="1">
    <source>
        <dbReference type="SAM" id="MobiDB-lite"/>
    </source>
</evidence>
<feature type="region of interest" description="Disordered" evidence="1">
    <location>
        <begin position="1"/>
        <end position="58"/>
    </location>
</feature>
<gene>
    <name evidence="2" type="ORF">HDK90DRAFT_263821</name>
</gene>